<feature type="coiled-coil region" evidence="1">
    <location>
        <begin position="829"/>
        <end position="863"/>
    </location>
</feature>
<evidence type="ECO:0000313" key="3">
    <source>
        <dbReference type="Proteomes" id="UP000196531"/>
    </source>
</evidence>
<name>A0A1Y5FAI4_9BACT</name>
<dbReference type="AlphaFoldDB" id="A0A1Y5FAI4"/>
<dbReference type="Proteomes" id="UP000196531">
    <property type="component" value="Unassembled WGS sequence"/>
</dbReference>
<proteinExistence type="predicted"/>
<protein>
    <submittedName>
        <fullName evidence="2">Uncharacterized protein</fullName>
    </submittedName>
</protein>
<evidence type="ECO:0000313" key="2">
    <source>
        <dbReference type="EMBL" id="OUR98700.1"/>
    </source>
</evidence>
<feature type="coiled-coil region" evidence="1">
    <location>
        <begin position="136"/>
        <end position="380"/>
    </location>
</feature>
<accession>A0A1Y5FAI4</accession>
<feature type="coiled-coil region" evidence="1">
    <location>
        <begin position="752"/>
        <end position="797"/>
    </location>
</feature>
<sequence>MLTEEYLSEKNGFALDLDNRYSQRGELEETAKSLLENIENIKEESRSLVLRNKEAKSINVARELEVESIFEKYIEIDSTFQEVKSENEKLGLTCKSLDFKKRDFLSKRKILNESIFQKRRSIEEDKSKTKELSTFIDKIEIEIEDLSKERERADKSVRKQKEIVRIKDRKFSERQMQLSNLKELTKSSESERDELRSDVKQLDNENLHLKDSISEATSEVKKNRDEIESRNHEISRLKEKYNKYLSQKGKLLENKSYLNSDLDKLRENISEFHSDIKLVKEERDSLEVNLDRLREDVSRSEKELSRQELDQIAIKESLENLRSQRNDLSIEFESSNKTAISLSERKEFLLESRNHLKESIQKLEDNKSKVQLKNKCIKDELKHTESKNHKLSVERESLDLEILSNRKLLKCESERLEKLKLNTDKISRKNQEKIDSLSELDSKKEKVIESYQLEVTKLGTIIEKKAEIDQLIKDREQEIQSQEEVLKISRSTKDQTERRNNELRTELSLKDKEVHSNVLSLGEIEKKILTLQDIQHEIQLEIDRRTISLEEQSVKEAQVTKKLTQAYVDYSDTKKELEGQINLKRIKVEHIQKTVKLHQSILTKVKKDSEHLKSLNNEVLLSSKELKTKRLFIEKLSLKQRRVNEAISSIEKKKRFYLEKLSNTSKEILSEQDLLEEVSKKYFSEDEQLKKLEVKCSEFETNLVEVRLESEKKKNETKVFTEKQVVLNKRIRELSSKLNAVEINEATRGNDNSISATEIDKLEKEVSRLNQMLIKKKKQLKREAANSELIMNRSNELRAKKIKLVEHVKEVECLLNLESKSQIDMTNFNDQLEGEVSLVNKRLQSKKNDLSEIIDKKKVAQKKRFKRPSLDA</sequence>
<dbReference type="EMBL" id="MAAO01000004">
    <property type="protein sequence ID" value="OUR98700.1"/>
    <property type="molecule type" value="Genomic_DNA"/>
</dbReference>
<keyword evidence="1" id="KW-0175">Coiled coil</keyword>
<organism evidence="2 3">
    <name type="scientific">Halobacteriovorax marinus</name>
    <dbReference type="NCBI Taxonomy" id="97084"/>
    <lineage>
        <taxon>Bacteria</taxon>
        <taxon>Pseudomonadati</taxon>
        <taxon>Bdellovibrionota</taxon>
        <taxon>Bacteriovoracia</taxon>
        <taxon>Bacteriovoracales</taxon>
        <taxon>Halobacteriovoraceae</taxon>
        <taxon>Halobacteriovorax</taxon>
    </lineage>
</organism>
<gene>
    <name evidence="2" type="ORF">A9Q84_04610</name>
</gene>
<feature type="coiled-coil region" evidence="1">
    <location>
        <begin position="24"/>
        <end position="51"/>
    </location>
</feature>
<evidence type="ECO:0000256" key="1">
    <source>
        <dbReference type="SAM" id="Coils"/>
    </source>
</evidence>
<dbReference type="Gene3D" id="1.10.287.1490">
    <property type="match status" value="1"/>
</dbReference>
<comment type="caution">
    <text evidence="2">The sequence shown here is derived from an EMBL/GenBank/DDBJ whole genome shotgun (WGS) entry which is preliminary data.</text>
</comment>
<feature type="coiled-coil region" evidence="1">
    <location>
        <begin position="633"/>
        <end position="709"/>
    </location>
</feature>
<feature type="coiled-coil region" evidence="1">
    <location>
        <begin position="465"/>
        <end position="513"/>
    </location>
</feature>
<reference evidence="3" key="1">
    <citation type="journal article" date="2017" name="Proc. Natl. Acad. Sci. U.S.A.">
        <title>Simulation of Deepwater Horizon oil plume reveals substrate specialization within a complex community of hydrocarbon-degraders.</title>
        <authorList>
            <person name="Hu P."/>
            <person name="Dubinsky E.A."/>
            <person name="Probst A.J."/>
            <person name="Wang J."/>
            <person name="Sieber C.M.K."/>
            <person name="Tom L.M."/>
            <person name="Gardinali P."/>
            <person name="Banfield J.F."/>
            <person name="Atlas R.M."/>
            <person name="Andersen G.L."/>
        </authorList>
    </citation>
    <scope>NUCLEOTIDE SEQUENCE [LARGE SCALE GENOMIC DNA]</scope>
</reference>